<dbReference type="SUPFAM" id="SSF52047">
    <property type="entry name" value="RNI-like"/>
    <property type="match status" value="1"/>
</dbReference>
<protein>
    <recommendedName>
        <fullName evidence="1">F-box domain-containing protein</fullName>
    </recommendedName>
</protein>
<sequence>MLINELPDDCLLTIFDYIKDLQDLINCFKVCVKWSNVIVGRTRRVKYLFNQSYYSPDYVCNYVNRPIDVTCLSKLFPNLRIADLFHISNVLRSNEAMIIRTPTKDIDKLIRDSESLKGIIFPCNYYLDFELMPEIANLEMLSTGYLSPKISGIYENVKQLHLYDCNLGLFESIAHCFPNLERIKIYVADDGKDYRPDHPAMANLKIFEMAFYSFDRPRDISCSFLAMDSCPALQSAHIRIDCSRIVFNDAIKHANLQNLVIQFLEPIEWDKLRKQMSKYPNLKHLALRDTSLEDEHIEQLIFILPKLTLLDIRESRGVTREAADHVRDYCKHFGRSIKFLSAEGRHGEWPHISLNIYGSNKICRGFDFMEHCFFKNFDHLPHFLDPIDD</sequence>
<dbReference type="SUPFAM" id="SSF81383">
    <property type="entry name" value="F-box domain"/>
    <property type="match status" value="1"/>
</dbReference>
<keyword evidence="3" id="KW-1185">Reference proteome</keyword>
<dbReference type="PANTHER" id="PTHR38926">
    <property type="entry name" value="F-BOX DOMAIN CONTAINING PROTEIN, EXPRESSED"/>
    <property type="match status" value="1"/>
</dbReference>
<dbReference type="PANTHER" id="PTHR38926:SF72">
    <property type="entry name" value="IM:7136021-RELATED"/>
    <property type="match status" value="1"/>
</dbReference>
<dbReference type="Gene3D" id="3.80.10.10">
    <property type="entry name" value="Ribonuclease Inhibitor"/>
    <property type="match status" value="1"/>
</dbReference>
<dbReference type="AlphaFoldDB" id="T1L5M2"/>
<evidence type="ECO:0000313" key="2">
    <source>
        <dbReference type="EnsemblMetazoa" id="tetur49g00100.1"/>
    </source>
</evidence>
<dbReference type="EnsemblMetazoa" id="tetur49g00100.1">
    <property type="protein sequence ID" value="tetur49g00100.1"/>
    <property type="gene ID" value="tetur49g00100"/>
</dbReference>
<reference evidence="3" key="1">
    <citation type="submission" date="2011-08" db="EMBL/GenBank/DDBJ databases">
        <authorList>
            <person name="Rombauts S."/>
        </authorList>
    </citation>
    <scope>NUCLEOTIDE SEQUENCE</scope>
    <source>
        <strain evidence="3">London</strain>
    </source>
</reference>
<organism evidence="2 3">
    <name type="scientific">Tetranychus urticae</name>
    <name type="common">Two-spotted spider mite</name>
    <dbReference type="NCBI Taxonomy" id="32264"/>
    <lineage>
        <taxon>Eukaryota</taxon>
        <taxon>Metazoa</taxon>
        <taxon>Ecdysozoa</taxon>
        <taxon>Arthropoda</taxon>
        <taxon>Chelicerata</taxon>
        <taxon>Arachnida</taxon>
        <taxon>Acari</taxon>
        <taxon>Acariformes</taxon>
        <taxon>Trombidiformes</taxon>
        <taxon>Prostigmata</taxon>
        <taxon>Eleutherengona</taxon>
        <taxon>Raphignathae</taxon>
        <taxon>Tetranychoidea</taxon>
        <taxon>Tetranychidae</taxon>
        <taxon>Tetranychus</taxon>
    </lineage>
</organism>
<dbReference type="InterPro" id="IPR036047">
    <property type="entry name" value="F-box-like_dom_sf"/>
</dbReference>
<dbReference type="HOGENOM" id="CLU_029073_0_0_1"/>
<accession>T1L5M2</accession>
<dbReference type="Proteomes" id="UP000015104">
    <property type="component" value="Unassembled WGS sequence"/>
</dbReference>
<dbReference type="InterPro" id="IPR001810">
    <property type="entry name" value="F-box_dom"/>
</dbReference>
<evidence type="ECO:0000259" key="1">
    <source>
        <dbReference type="Pfam" id="PF12937"/>
    </source>
</evidence>
<feature type="domain" description="F-box" evidence="1">
    <location>
        <begin position="3"/>
        <end position="38"/>
    </location>
</feature>
<dbReference type="Pfam" id="PF12937">
    <property type="entry name" value="F-box-like"/>
    <property type="match status" value="1"/>
</dbReference>
<dbReference type="EMBL" id="CAEY01001339">
    <property type="status" value="NOT_ANNOTATED_CDS"/>
    <property type="molecule type" value="Genomic_DNA"/>
</dbReference>
<evidence type="ECO:0000313" key="3">
    <source>
        <dbReference type="Proteomes" id="UP000015104"/>
    </source>
</evidence>
<dbReference type="Gene3D" id="1.20.1280.50">
    <property type="match status" value="1"/>
</dbReference>
<proteinExistence type="predicted"/>
<reference evidence="2" key="2">
    <citation type="submission" date="2015-06" db="UniProtKB">
        <authorList>
            <consortium name="EnsemblMetazoa"/>
        </authorList>
    </citation>
    <scope>IDENTIFICATION</scope>
</reference>
<dbReference type="InterPro" id="IPR032675">
    <property type="entry name" value="LRR_dom_sf"/>
</dbReference>
<name>T1L5M2_TETUR</name>